<dbReference type="NCBIfam" id="TIGR03544">
    <property type="entry name" value="DivI1A_domain"/>
    <property type="match status" value="1"/>
</dbReference>
<dbReference type="Gene3D" id="6.10.250.660">
    <property type="match status" value="1"/>
</dbReference>
<dbReference type="RefSeq" id="WP_164824000.1">
    <property type="nucleotide sequence ID" value="NZ_CP049228.1"/>
</dbReference>
<dbReference type="GO" id="GO:0008360">
    <property type="term" value="P:regulation of cell shape"/>
    <property type="evidence" value="ECO:0007669"/>
    <property type="project" value="UniProtKB-KW"/>
</dbReference>
<dbReference type="InterPro" id="IPR019933">
    <property type="entry name" value="DivIVA_domain"/>
</dbReference>
<name>A0A6G7B9G4_9LACO</name>
<dbReference type="AlphaFoldDB" id="A0A6G7B9G4"/>
<evidence type="ECO:0000256" key="2">
    <source>
        <dbReference type="ARBA" id="ARBA00022490"/>
    </source>
</evidence>
<evidence type="ECO:0000313" key="9">
    <source>
        <dbReference type="Proteomes" id="UP000501676"/>
    </source>
</evidence>
<evidence type="ECO:0000256" key="1">
    <source>
        <dbReference type="ARBA" id="ARBA00004496"/>
    </source>
</evidence>
<keyword evidence="3" id="KW-0132">Cell division</keyword>
<evidence type="ECO:0000256" key="7">
    <source>
        <dbReference type="SAM" id="Coils"/>
    </source>
</evidence>
<evidence type="ECO:0000256" key="4">
    <source>
        <dbReference type="ARBA" id="ARBA00022960"/>
    </source>
</evidence>
<evidence type="ECO:0000256" key="5">
    <source>
        <dbReference type="ARBA" id="ARBA00023054"/>
    </source>
</evidence>
<dbReference type="GO" id="GO:0051301">
    <property type="term" value="P:cell division"/>
    <property type="evidence" value="ECO:0007669"/>
    <property type="project" value="UniProtKB-KW"/>
</dbReference>
<dbReference type="EMBL" id="CP049228">
    <property type="protein sequence ID" value="QIH23804.1"/>
    <property type="molecule type" value="Genomic_DNA"/>
</dbReference>
<keyword evidence="2" id="KW-0963">Cytoplasm</keyword>
<proteinExistence type="predicted"/>
<sequence length="113" mass="13521">MTNKQNIQLSAEDILKKEFSTKLKGYDQEEVNSYLDIIISDYEHFNQIIDDQQKQISELQEEIKNSELRDRQNPYENLIKTETTNVSMIQRISTLERKVYALEQRLNMNNQTY</sequence>
<dbReference type="PANTHER" id="PTHR35794:SF1">
    <property type="entry name" value="CELL CYCLE PROTEIN GPSB"/>
    <property type="match status" value="1"/>
</dbReference>
<keyword evidence="4" id="KW-0133">Cell shape</keyword>
<dbReference type="InterPro" id="IPR011229">
    <property type="entry name" value="Cell_cycle_GpsB"/>
</dbReference>
<dbReference type="PIRSF" id="PIRSF029938">
    <property type="entry name" value="UCP029938"/>
    <property type="match status" value="1"/>
</dbReference>
<keyword evidence="5 7" id="KW-0175">Coiled coil</keyword>
<gene>
    <name evidence="8" type="ORF">G6Z83_03640</name>
</gene>
<dbReference type="Proteomes" id="UP000501676">
    <property type="component" value="Chromosome"/>
</dbReference>
<keyword evidence="6" id="KW-0131">Cell cycle</keyword>
<evidence type="ECO:0000256" key="6">
    <source>
        <dbReference type="ARBA" id="ARBA00023306"/>
    </source>
</evidence>
<evidence type="ECO:0000313" key="8">
    <source>
        <dbReference type="EMBL" id="QIH23804.1"/>
    </source>
</evidence>
<protein>
    <submittedName>
        <fullName evidence="8">DivIVA domain-containing protein</fullName>
    </submittedName>
</protein>
<evidence type="ECO:0000256" key="3">
    <source>
        <dbReference type="ARBA" id="ARBA00022618"/>
    </source>
</evidence>
<dbReference type="PANTHER" id="PTHR35794">
    <property type="entry name" value="CELL DIVISION PROTEIN DIVIVA"/>
    <property type="match status" value="1"/>
</dbReference>
<reference evidence="8 9" key="1">
    <citation type="submission" date="2020-02" db="EMBL/GenBank/DDBJ databases">
        <title>Complete genome sequences of six Lactobacillus iners strains isolated from the human vagina.</title>
        <authorList>
            <person name="France M.T."/>
            <person name="Rutt L."/>
            <person name="Narina S."/>
            <person name="Arbaugh S."/>
            <person name="Humphrys M.S."/>
            <person name="Ma B."/>
            <person name="Hayward M.R."/>
            <person name="Relman D."/>
            <person name="Kwon D.S."/>
            <person name="Ravel J."/>
        </authorList>
    </citation>
    <scope>NUCLEOTIDE SEQUENCE [LARGE SCALE GENOMIC DNA]</scope>
    <source>
        <strain evidence="8 9">C0210C1</strain>
    </source>
</reference>
<accession>A0A6G7B9G4</accession>
<dbReference type="Pfam" id="PF05103">
    <property type="entry name" value="DivIVA"/>
    <property type="match status" value="1"/>
</dbReference>
<feature type="coiled-coil region" evidence="7">
    <location>
        <begin position="42"/>
        <end position="69"/>
    </location>
</feature>
<dbReference type="GO" id="GO:0005737">
    <property type="term" value="C:cytoplasm"/>
    <property type="evidence" value="ECO:0007669"/>
    <property type="project" value="UniProtKB-SubCell"/>
</dbReference>
<comment type="subcellular location">
    <subcellularLocation>
        <location evidence="1">Cytoplasm</location>
    </subcellularLocation>
</comment>
<organism evidence="8 9">
    <name type="scientific">Lactobacillus iners</name>
    <dbReference type="NCBI Taxonomy" id="147802"/>
    <lineage>
        <taxon>Bacteria</taxon>
        <taxon>Bacillati</taxon>
        <taxon>Bacillota</taxon>
        <taxon>Bacilli</taxon>
        <taxon>Lactobacillales</taxon>
        <taxon>Lactobacillaceae</taxon>
        <taxon>Lactobacillus</taxon>
    </lineage>
</organism>
<dbReference type="InterPro" id="IPR007793">
    <property type="entry name" value="DivIVA_fam"/>
</dbReference>